<proteinExistence type="inferred from homology"/>
<dbReference type="Gene3D" id="3.40.50.1980">
    <property type="entry name" value="Nitrogenase molybdenum iron protein domain"/>
    <property type="match status" value="2"/>
</dbReference>
<dbReference type="SUPFAM" id="SSF53807">
    <property type="entry name" value="Helical backbone' metal receptor"/>
    <property type="match status" value="1"/>
</dbReference>
<comment type="subcellular location">
    <subcellularLocation>
        <location evidence="1">Cell envelope</location>
    </subcellularLocation>
</comment>
<name>A0A4R4YKZ2_9ACTN</name>
<keyword evidence="3" id="KW-0813">Transport</keyword>
<dbReference type="CDD" id="cd01146">
    <property type="entry name" value="FhuD"/>
    <property type="match status" value="1"/>
</dbReference>
<dbReference type="Pfam" id="PF01497">
    <property type="entry name" value="Peripla_BP_2"/>
    <property type="match status" value="1"/>
</dbReference>
<dbReference type="EMBL" id="SMKX01000195">
    <property type="protein sequence ID" value="TDD45668.1"/>
    <property type="molecule type" value="Genomic_DNA"/>
</dbReference>
<dbReference type="OrthoDB" id="1846031at2"/>
<dbReference type="PROSITE" id="PS51257">
    <property type="entry name" value="PROKAR_LIPOPROTEIN"/>
    <property type="match status" value="1"/>
</dbReference>
<accession>A0A4R4YKZ2</accession>
<dbReference type="RefSeq" id="WP_132176573.1">
    <property type="nucleotide sequence ID" value="NZ_SMKX01000195.1"/>
</dbReference>
<dbReference type="InterPro" id="IPR051313">
    <property type="entry name" value="Bact_iron-sidero_bind"/>
</dbReference>
<reference evidence="7 8" key="1">
    <citation type="submission" date="2019-03" db="EMBL/GenBank/DDBJ databases">
        <title>Draft genome sequences of novel Actinobacteria.</title>
        <authorList>
            <person name="Sahin N."/>
            <person name="Ay H."/>
            <person name="Saygin H."/>
        </authorList>
    </citation>
    <scope>NUCLEOTIDE SEQUENCE [LARGE SCALE GENOMIC DNA]</scope>
    <source>
        <strain evidence="7 8">JCM 13523</strain>
    </source>
</reference>
<evidence type="ECO:0000256" key="2">
    <source>
        <dbReference type="ARBA" id="ARBA00008814"/>
    </source>
</evidence>
<dbReference type="AlphaFoldDB" id="A0A4R4YKZ2"/>
<evidence type="ECO:0000256" key="3">
    <source>
        <dbReference type="ARBA" id="ARBA00022448"/>
    </source>
</evidence>
<evidence type="ECO:0000259" key="6">
    <source>
        <dbReference type="PROSITE" id="PS50983"/>
    </source>
</evidence>
<comment type="caution">
    <text evidence="7">The sequence shown here is derived from an EMBL/GenBank/DDBJ whole genome shotgun (WGS) entry which is preliminary data.</text>
</comment>
<keyword evidence="8" id="KW-1185">Reference proteome</keyword>
<dbReference type="InterPro" id="IPR002491">
    <property type="entry name" value="ABC_transptr_periplasmic_BD"/>
</dbReference>
<evidence type="ECO:0000256" key="1">
    <source>
        <dbReference type="ARBA" id="ARBA00004196"/>
    </source>
</evidence>
<dbReference type="PROSITE" id="PS50983">
    <property type="entry name" value="FE_B12_PBP"/>
    <property type="match status" value="1"/>
</dbReference>
<dbReference type="GO" id="GO:0030288">
    <property type="term" value="C:outer membrane-bounded periplasmic space"/>
    <property type="evidence" value="ECO:0007669"/>
    <property type="project" value="TreeGrafter"/>
</dbReference>
<feature type="signal peptide" evidence="5">
    <location>
        <begin position="1"/>
        <end position="22"/>
    </location>
</feature>
<organism evidence="7 8">
    <name type="scientific">Kribbella antibiotica</name>
    <dbReference type="NCBI Taxonomy" id="190195"/>
    <lineage>
        <taxon>Bacteria</taxon>
        <taxon>Bacillati</taxon>
        <taxon>Actinomycetota</taxon>
        <taxon>Actinomycetes</taxon>
        <taxon>Propionibacteriales</taxon>
        <taxon>Kribbellaceae</taxon>
        <taxon>Kribbella</taxon>
    </lineage>
</organism>
<protein>
    <submittedName>
        <fullName evidence="7">Iron-siderophore ABC transporter substrate-binding protein</fullName>
    </submittedName>
</protein>
<feature type="domain" description="Fe/B12 periplasmic-binding" evidence="6">
    <location>
        <begin position="63"/>
        <end position="336"/>
    </location>
</feature>
<comment type="similarity">
    <text evidence="2">Belongs to the bacterial solute-binding protein 8 family.</text>
</comment>
<keyword evidence="4 5" id="KW-0732">Signal</keyword>
<dbReference type="Proteomes" id="UP000295124">
    <property type="component" value="Unassembled WGS sequence"/>
</dbReference>
<gene>
    <name evidence="7" type="ORF">E1263_38125</name>
</gene>
<evidence type="ECO:0000313" key="8">
    <source>
        <dbReference type="Proteomes" id="UP000295124"/>
    </source>
</evidence>
<sequence>MRGLLRPLVLLVVPLLALTACGAESKDAPVAGQSAQGETEAGAFPVTIKNKWGDAVIKEAPKRVVAVGLVEQDALLALGVVPVGTTEWFGDKPGALFPWAKAKLGSGALPTVLSDKDGIQFEKVAGLAPDLIIGLYSGITAADYKKLEAIAPTVAQPADGGADYSVTWQTVTKTVGQAVGKPKAAEELVTGVEKKFEQARAAHPEFKGKTGLMASPYEGYFVYGPQDPRSKVLTDLGFVMPADMAKVVGDKFGANISTENVSLLDQQAVVWFPTKGGTAKLKADPLLKSLKATTEARGIFIEENYDNDLYGATSFVSVLSLPIVLDQLVPKLAAAVDGNPATNA</sequence>
<feature type="chain" id="PRO_5020689412" evidence="5">
    <location>
        <begin position="23"/>
        <end position="344"/>
    </location>
</feature>
<dbReference type="PANTHER" id="PTHR30532:SF24">
    <property type="entry name" value="FERRIC ENTEROBACTIN-BINDING PERIPLASMIC PROTEIN FEPB"/>
    <property type="match status" value="1"/>
</dbReference>
<evidence type="ECO:0000313" key="7">
    <source>
        <dbReference type="EMBL" id="TDD45668.1"/>
    </source>
</evidence>
<evidence type="ECO:0000256" key="4">
    <source>
        <dbReference type="ARBA" id="ARBA00022729"/>
    </source>
</evidence>
<evidence type="ECO:0000256" key="5">
    <source>
        <dbReference type="SAM" id="SignalP"/>
    </source>
</evidence>
<dbReference type="GO" id="GO:1901678">
    <property type="term" value="P:iron coordination entity transport"/>
    <property type="evidence" value="ECO:0007669"/>
    <property type="project" value="UniProtKB-ARBA"/>
</dbReference>
<dbReference type="PANTHER" id="PTHR30532">
    <property type="entry name" value="IRON III DICITRATE-BINDING PERIPLASMIC PROTEIN"/>
    <property type="match status" value="1"/>
</dbReference>